<reference evidence="1 2" key="1">
    <citation type="submission" date="2015-05" db="EMBL/GenBank/DDBJ databases">
        <authorList>
            <person name="Wang D.B."/>
            <person name="Wang M."/>
        </authorList>
    </citation>
    <scope>NUCLEOTIDE SEQUENCE [LARGE SCALE GENOMIC DNA]</scope>
    <source>
        <strain evidence="1">VL1</strain>
    </source>
</reference>
<dbReference type="Proteomes" id="UP000044602">
    <property type="component" value="Unassembled WGS sequence"/>
</dbReference>
<keyword evidence="2" id="KW-1185">Reference proteome</keyword>
<organism evidence="1 2">
    <name type="scientific">Verticillium longisporum</name>
    <name type="common">Verticillium dahliae var. longisporum</name>
    <dbReference type="NCBI Taxonomy" id="100787"/>
    <lineage>
        <taxon>Eukaryota</taxon>
        <taxon>Fungi</taxon>
        <taxon>Dikarya</taxon>
        <taxon>Ascomycota</taxon>
        <taxon>Pezizomycotina</taxon>
        <taxon>Sordariomycetes</taxon>
        <taxon>Hypocreomycetidae</taxon>
        <taxon>Glomerellales</taxon>
        <taxon>Plectosphaerellaceae</taxon>
        <taxon>Verticillium</taxon>
    </lineage>
</organism>
<name>A0A0G4MQS9_VERLO</name>
<evidence type="ECO:0000313" key="1">
    <source>
        <dbReference type="EMBL" id="CRK36519.1"/>
    </source>
</evidence>
<accession>A0A0G4MQS9</accession>
<dbReference type="EMBL" id="CVQH01024141">
    <property type="protein sequence ID" value="CRK36519.1"/>
    <property type="molecule type" value="Genomic_DNA"/>
</dbReference>
<proteinExistence type="predicted"/>
<protein>
    <submittedName>
        <fullName evidence="1">Uncharacterized protein</fullName>
    </submittedName>
</protein>
<evidence type="ECO:0000313" key="2">
    <source>
        <dbReference type="Proteomes" id="UP000044602"/>
    </source>
</evidence>
<feature type="non-terminal residue" evidence="1">
    <location>
        <position position="1"/>
    </location>
</feature>
<sequence length="9" mass="846">HGSPPAPPS</sequence>
<gene>
    <name evidence="1" type="ORF">BN1708_020028</name>
</gene>